<feature type="region of interest" description="Disordered" evidence="1">
    <location>
        <begin position="1"/>
        <end position="43"/>
    </location>
</feature>
<protein>
    <recommendedName>
        <fullName evidence="4">Tubby</fullName>
    </recommendedName>
</protein>
<dbReference type="Proteomes" id="UP000076744">
    <property type="component" value="Unassembled WGS sequence"/>
</dbReference>
<dbReference type="AlphaFoldDB" id="A0A167UBI0"/>
<name>A0A167UBI0_CORFA</name>
<dbReference type="GeneID" id="30021789"/>
<evidence type="ECO:0000313" key="2">
    <source>
        <dbReference type="EMBL" id="OAA61418.1"/>
    </source>
</evidence>
<sequence>MGLIASLKSKAGMSKSEDHWNSESSAGEKEGHGGGASSSSSSFLPTSTLDVHAIGYDTNQALTGKTLENITVYRADSGQAEYVSVRRKRSSNSCALVRASDPDRTLISTIYRVGPGRHPKMHILPANARVTVDAALLADKAVPGEEVTVRSRSLTSRAQVLDTAAHGKFQWRYGGHEERRAAGDGVDSLLVMERSKDGARVAQLVRSAELRTPGTVRYSGGNGGRLMVDLHGWENDDKAGAADMEAFVVASCILMLKREADRFIDNNIAAVV</sequence>
<dbReference type="EMBL" id="AZHB01000013">
    <property type="protein sequence ID" value="OAA61418.1"/>
    <property type="molecule type" value="Genomic_DNA"/>
</dbReference>
<evidence type="ECO:0000256" key="1">
    <source>
        <dbReference type="SAM" id="MobiDB-lite"/>
    </source>
</evidence>
<dbReference type="STRING" id="1081104.A0A167UBI0"/>
<feature type="compositionally biased region" description="Basic and acidic residues" evidence="1">
    <location>
        <begin position="15"/>
        <end position="32"/>
    </location>
</feature>
<evidence type="ECO:0000313" key="3">
    <source>
        <dbReference type="Proteomes" id="UP000076744"/>
    </source>
</evidence>
<keyword evidence="3" id="KW-1185">Reference proteome</keyword>
<comment type="caution">
    <text evidence="2">The sequence shown here is derived from an EMBL/GenBank/DDBJ whole genome shotgun (WGS) entry which is preliminary data.</text>
</comment>
<gene>
    <name evidence="2" type="ORF">ISF_05497</name>
</gene>
<accession>A0A167UBI0</accession>
<evidence type="ECO:0008006" key="4">
    <source>
        <dbReference type="Google" id="ProtNLM"/>
    </source>
</evidence>
<organism evidence="2 3">
    <name type="scientific">Cordyceps fumosorosea (strain ARSEF 2679)</name>
    <name type="common">Isaria fumosorosea</name>
    <dbReference type="NCBI Taxonomy" id="1081104"/>
    <lineage>
        <taxon>Eukaryota</taxon>
        <taxon>Fungi</taxon>
        <taxon>Dikarya</taxon>
        <taxon>Ascomycota</taxon>
        <taxon>Pezizomycotina</taxon>
        <taxon>Sordariomycetes</taxon>
        <taxon>Hypocreomycetidae</taxon>
        <taxon>Hypocreales</taxon>
        <taxon>Cordycipitaceae</taxon>
        <taxon>Cordyceps</taxon>
    </lineage>
</organism>
<proteinExistence type="predicted"/>
<reference evidence="2 3" key="1">
    <citation type="journal article" date="2016" name="Genome Biol. Evol.">
        <title>Divergent and convergent evolution of fungal pathogenicity.</title>
        <authorList>
            <person name="Shang Y."/>
            <person name="Xiao G."/>
            <person name="Zheng P."/>
            <person name="Cen K."/>
            <person name="Zhan S."/>
            <person name="Wang C."/>
        </authorList>
    </citation>
    <scope>NUCLEOTIDE SEQUENCE [LARGE SCALE GENOMIC DNA]</scope>
    <source>
        <strain evidence="2 3">ARSEF 2679</strain>
    </source>
</reference>
<dbReference type="OrthoDB" id="5325862at2759"/>
<dbReference type="RefSeq" id="XP_018703673.1">
    <property type="nucleotide sequence ID" value="XM_018849102.1"/>
</dbReference>